<dbReference type="Pfam" id="PF00106">
    <property type="entry name" value="adh_short"/>
    <property type="match status" value="1"/>
</dbReference>
<dbReference type="PANTHER" id="PTHR42901">
    <property type="entry name" value="ALCOHOL DEHYDROGENASE"/>
    <property type="match status" value="1"/>
</dbReference>
<dbReference type="OrthoDB" id="1933717at2759"/>
<organism evidence="4 5">
    <name type="scientific">Zasmidium cellare ATCC 36951</name>
    <dbReference type="NCBI Taxonomy" id="1080233"/>
    <lineage>
        <taxon>Eukaryota</taxon>
        <taxon>Fungi</taxon>
        <taxon>Dikarya</taxon>
        <taxon>Ascomycota</taxon>
        <taxon>Pezizomycotina</taxon>
        <taxon>Dothideomycetes</taxon>
        <taxon>Dothideomycetidae</taxon>
        <taxon>Mycosphaerellales</taxon>
        <taxon>Mycosphaerellaceae</taxon>
        <taxon>Zasmidium</taxon>
    </lineage>
</organism>
<dbReference type="InterPro" id="IPR036291">
    <property type="entry name" value="NAD(P)-bd_dom_sf"/>
</dbReference>
<dbReference type="Proteomes" id="UP000799537">
    <property type="component" value="Unassembled WGS sequence"/>
</dbReference>
<evidence type="ECO:0000313" key="5">
    <source>
        <dbReference type="Proteomes" id="UP000799537"/>
    </source>
</evidence>
<keyword evidence="2" id="KW-0560">Oxidoreductase</keyword>
<gene>
    <name evidence="4" type="ORF">M409DRAFT_58983</name>
</gene>
<dbReference type="PANTHER" id="PTHR42901:SF1">
    <property type="entry name" value="ALCOHOL DEHYDROGENASE"/>
    <property type="match status" value="1"/>
</dbReference>
<dbReference type="CDD" id="cd05233">
    <property type="entry name" value="SDR_c"/>
    <property type="match status" value="1"/>
</dbReference>
<dbReference type="AlphaFoldDB" id="A0A6A6C5W7"/>
<dbReference type="PRINTS" id="PR00081">
    <property type="entry name" value="GDHRDH"/>
</dbReference>
<feature type="domain" description="Ketoreductase" evidence="3">
    <location>
        <begin position="38"/>
        <end position="236"/>
    </location>
</feature>
<evidence type="ECO:0000256" key="1">
    <source>
        <dbReference type="ARBA" id="ARBA00006484"/>
    </source>
</evidence>
<dbReference type="GeneID" id="54567321"/>
<dbReference type="InterPro" id="IPR057326">
    <property type="entry name" value="KR_dom"/>
</dbReference>
<keyword evidence="5" id="KW-1185">Reference proteome</keyword>
<evidence type="ECO:0000313" key="4">
    <source>
        <dbReference type="EMBL" id="KAF2161590.1"/>
    </source>
</evidence>
<comment type="similarity">
    <text evidence="1">Belongs to the short-chain dehydrogenases/reductases (SDR) family.</text>
</comment>
<evidence type="ECO:0000256" key="2">
    <source>
        <dbReference type="ARBA" id="ARBA00023002"/>
    </source>
</evidence>
<dbReference type="Gene3D" id="3.40.50.720">
    <property type="entry name" value="NAD(P)-binding Rossmann-like Domain"/>
    <property type="match status" value="1"/>
</dbReference>
<sequence>MEDIFARFKALPRPTKTYHTTTYPSISPTRPELSLAGKTVLITGGSEGIGLETAHAFAQAGASTIALLARRQERLDAAKSALQTAFPSTKILTFAASITDTPRLEALVKDLATIDILHLNAAQVTPGFTLSSPAESLTDSFAVNVFGPIALIKAFLALPPRSPDAERTILHTTTSGIQLTVPGMGLYNASKMAMTSLVHHLHEEAQVQGQKVRVFTFHPAFGFTPGARDVLGLREGQFDYDDLTLPAHYAVWLCSPEADFLRGRYTWAHWDVEEMKEKREEILRGSEELKVGVVVDSVKA</sequence>
<protein>
    <recommendedName>
        <fullName evidence="3">Ketoreductase domain-containing protein</fullName>
    </recommendedName>
</protein>
<name>A0A6A6C5W7_ZASCE</name>
<dbReference type="SUPFAM" id="SSF51735">
    <property type="entry name" value="NAD(P)-binding Rossmann-fold domains"/>
    <property type="match status" value="1"/>
</dbReference>
<dbReference type="EMBL" id="ML993618">
    <property type="protein sequence ID" value="KAF2161590.1"/>
    <property type="molecule type" value="Genomic_DNA"/>
</dbReference>
<dbReference type="SMART" id="SM00822">
    <property type="entry name" value="PKS_KR"/>
    <property type="match status" value="1"/>
</dbReference>
<evidence type="ECO:0000259" key="3">
    <source>
        <dbReference type="SMART" id="SM00822"/>
    </source>
</evidence>
<dbReference type="InterPro" id="IPR002347">
    <property type="entry name" value="SDR_fam"/>
</dbReference>
<accession>A0A6A6C5W7</accession>
<dbReference type="GO" id="GO:0016491">
    <property type="term" value="F:oxidoreductase activity"/>
    <property type="evidence" value="ECO:0007669"/>
    <property type="project" value="UniProtKB-KW"/>
</dbReference>
<proteinExistence type="inferred from homology"/>
<reference evidence="4" key="1">
    <citation type="journal article" date="2020" name="Stud. Mycol.">
        <title>101 Dothideomycetes genomes: a test case for predicting lifestyles and emergence of pathogens.</title>
        <authorList>
            <person name="Haridas S."/>
            <person name="Albert R."/>
            <person name="Binder M."/>
            <person name="Bloem J."/>
            <person name="Labutti K."/>
            <person name="Salamov A."/>
            <person name="Andreopoulos B."/>
            <person name="Baker S."/>
            <person name="Barry K."/>
            <person name="Bills G."/>
            <person name="Bluhm B."/>
            <person name="Cannon C."/>
            <person name="Castanera R."/>
            <person name="Culley D."/>
            <person name="Daum C."/>
            <person name="Ezra D."/>
            <person name="Gonzalez J."/>
            <person name="Henrissat B."/>
            <person name="Kuo A."/>
            <person name="Liang C."/>
            <person name="Lipzen A."/>
            <person name="Lutzoni F."/>
            <person name="Magnuson J."/>
            <person name="Mondo S."/>
            <person name="Nolan M."/>
            <person name="Ohm R."/>
            <person name="Pangilinan J."/>
            <person name="Park H.-J."/>
            <person name="Ramirez L."/>
            <person name="Alfaro M."/>
            <person name="Sun H."/>
            <person name="Tritt A."/>
            <person name="Yoshinaga Y."/>
            <person name="Zwiers L.-H."/>
            <person name="Turgeon B."/>
            <person name="Goodwin S."/>
            <person name="Spatafora J."/>
            <person name="Crous P."/>
            <person name="Grigoriev I."/>
        </authorList>
    </citation>
    <scope>NUCLEOTIDE SEQUENCE</scope>
    <source>
        <strain evidence="4">ATCC 36951</strain>
    </source>
</reference>
<dbReference type="RefSeq" id="XP_033662479.1">
    <property type="nucleotide sequence ID" value="XM_033814049.1"/>
</dbReference>